<dbReference type="GeneTree" id="ENSGT00570000079168"/>
<feature type="domain" description="G protein-regulated inducer of neurite outgrowth C-terminal" evidence="4">
    <location>
        <begin position="498"/>
        <end position="604"/>
    </location>
</feature>
<evidence type="ECO:0000259" key="4">
    <source>
        <dbReference type="Pfam" id="PF15235"/>
    </source>
</evidence>
<protein>
    <submittedName>
        <fullName evidence="5">G protein regulated inducer of neurite outgrowth 2</fullName>
    </submittedName>
</protein>
<keyword evidence="6" id="KW-1185">Reference proteome</keyword>
<dbReference type="HOGENOM" id="CLU_038162_1_0_1"/>
<evidence type="ECO:0000313" key="5">
    <source>
        <dbReference type="Ensembl" id="ENSACAP00000021599.3"/>
    </source>
</evidence>
<feature type="compositionally biased region" description="Basic and acidic residues" evidence="2">
    <location>
        <begin position="62"/>
        <end position="75"/>
    </location>
</feature>
<dbReference type="PANTHER" id="PTHR15718:SF5">
    <property type="entry name" value="G PROTEIN-REGULATED INDUCER OF NEURITE OUTGROWTH 2"/>
    <property type="match status" value="1"/>
</dbReference>
<evidence type="ECO:0000313" key="6">
    <source>
        <dbReference type="Proteomes" id="UP000001646"/>
    </source>
</evidence>
<dbReference type="GO" id="GO:0031175">
    <property type="term" value="P:neuron projection development"/>
    <property type="evidence" value="ECO:0000318"/>
    <property type="project" value="GO_Central"/>
</dbReference>
<feature type="chain" id="PRO_5032417232" evidence="3">
    <location>
        <begin position="19"/>
        <end position="607"/>
    </location>
</feature>
<sequence length="607" mass="66375">MVFNCLLFLPTELPLVMATNSHQLHAHSHQETLNSVCNSTLSLNYQPLSKSSSNLASIGRMGSEERRSSKQELRKSLSSSACQAQGKEGDVRSTPSSNWSSTHSEMASTIRTASSLSPSDSTPSVTKNTSHFLGVDQSPASGEGLGTKPHTKSNTVENVSSTWHAQLQRGSTMDGPAAAVQRSLSDLTCSCKQPSSAPQIETSATYSAMSSNSGYSTSPGNTAFPRSRYGSDTCENAPDFQSHLTQGPNSPRDQSVPTNIFDNGALAHNVTVFPDPGAYYPNYLGSHMPGDNFSNRAMYAQGGLMYSNFSTGMYPPGMMAIHNNTFPYNIRQDSAMKVEGTLPAYCHSLPISSVQFIPRLVCSVSESGKEQVHPEYCPTLPSTEPSTFPKLVTSVSESGLDAKRILRCCNIRGEHILHAQPCVQPKRGHEEMKTMYVVLNNHQDGVHTVMKTKDTWTMTSMNDLTQGLQPLLGCKDVEVQTLPTRECKSVATSPSVATEDYPHVFPEVNLEPEAEGEKSPVREVRWDDSGMTWEVYGAAVDPEVLGLAIQKHLEIQIEQFQTEPELAISRKTTEELPEKEEKKMTFRTMLHCLKPSSCCVRSSTAEE</sequence>
<name>H9GVX5_ANOCA</name>
<keyword evidence="3" id="KW-0732">Signal</keyword>
<dbReference type="InterPro" id="IPR032745">
    <property type="entry name" value="GRIN_C"/>
</dbReference>
<dbReference type="PANTHER" id="PTHR15718">
    <property type="entry name" value="G PROTEIN-REGULATED INDUCER OF NEURITE OUTGROWTH C-TERMINAL DOMAIN-CONTAINING PROTEIN"/>
    <property type="match status" value="1"/>
</dbReference>
<feature type="region of interest" description="Disordered" evidence="2">
    <location>
        <begin position="209"/>
        <end position="254"/>
    </location>
</feature>
<dbReference type="GO" id="GO:0005886">
    <property type="term" value="C:plasma membrane"/>
    <property type="evidence" value="ECO:0000318"/>
    <property type="project" value="GO_Central"/>
</dbReference>
<feature type="compositionally biased region" description="Polar residues" evidence="2">
    <location>
        <begin position="209"/>
        <end position="221"/>
    </location>
</feature>
<evidence type="ECO:0000256" key="3">
    <source>
        <dbReference type="SAM" id="SignalP"/>
    </source>
</evidence>
<comment type="function">
    <text evidence="1">May be involved in neurite outgrowth.</text>
</comment>
<reference evidence="5" key="3">
    <citation type="submission" date="2025-09" db="UniProtKB">
        <authorList>
            <consortium name="Ensembl"/>
        </authorList>
    </citation>
    <scope>IDENTIFICATION</scope>
</reference>
<dbReference type="Pfam" id="PF15235">
    <property type="entry name" value="GRIN_C"/>
    <property type="match status" value="1"/>
</dbReference>
<reference evidence="5" key="1">
    <citation type="submission" date="2009-12" db="EMBL/GenBank/DDBJ databases">
        <title>The Genome Sequence of Anolis carolinensis (Green Anole Lizard).</title>
        <authorList>
            <consortium name="The Genome Sequencing Platform"/>
            <person name="Di Palma F."/>
            <person name="Alfoldi J."/>
            <person name="Heiman D."/>
            <person name="Young S."/>
            <person name="Grabherr M."/>
            <person name="Johnson J."/>
            <person name="Lander E.S."/>
            <person name="Lindblad-Toh K."/>
        </authorList>
    </citation>
    <scope>NUCLEOTIDE SEQUENCE [LARGE SCALE GENOMIC DNA]</scope>
    <source>
        <strain evidence="5">JBL SC #1</strain>
    </source>
</reference>
<feature type="compositionally biased region" description="Low complexity" evidence="2">
    <location>
        <begin position="114"/>
        <end position="124"/>
    </location>
</feature>
<dbReference type="InParanoid" id="H9GVX5"/>
<organism evidence="5 6">
    <name type="scientific">Anolis carolinensis</name>
    <name type="common">Green anole</name>
    <name type="synonym">American chameleon</name>
    <dbReference type="NCBI Taxonomy" id="28377"/>
    <lineage>
        <taxon>Eukaryota</taxon>
        <taxon>Metazoa</taxon>
        <taxon>Chordata</taxon>
        <taxon>Craniata</taxon>
        <taxon>Vertebrata</taxon>
        <taxon>Euteleostomi</taxon>
        <taxon>Lepidosauria</taxon>
        <taxon>Squamata</taxon>
        <taxon>Bifurcata</taxon>
        <taxon>Unidentata</taxon>
        <taxon>Episquamata</taxon>
        <taxon>Toxicofera</taxon>
        <taxon>Iguania</taxon>
        <taxon>Dactyloidae</taxon>
        <taxon>Anolis</taxon>
    </lineage>
</organism>
<dbReference type="eggNOG" id="ENOG502SG81">
    <property type="taxonomic scope" value="Eukaryota"/>
</dbReference>
<feature type="compositionally biased region" description="Polar residues" evidence="2">
    <location>
        <begin position="242"/>
        <end position="254"/>
    </location>
</feature>
<evidence type="ECO:0000256" key="1">
    <source>
        <dbReference type="ARBA" id="ARBA00002358"/>
    </source>
</evidence>
<dbReference type="Proteomes" id="UP000001646">
    <property type="component" value="Unplaced"/>
</dbReference>
<evidence type="ECO:0000256" key="2">
    <source>
        <dbReference type="SAM" id="MobiDB-lite"/>
    </source>
</evidence>
<feature type="region of interest" description="Disordered" evidence="2">
    <location>
        <begin position="52"/>
        <end position="157"/>
    </location>
</feature>
<feature type="signal peptide" evidence="3">
    <location>
        <begin position="1"/>
        <end position="18"/>
    </location>
</feature>
<gene>
    <name evidence="5" type="primary">gprin2</name>
</gene>
<proteinExistence type="predicted"/>
<dbReference type="AlphaFoldDB" id="H9GVX5"/>
<dbReference type="InterPro" id="IPR026646">
    <property type="entry name" value="GPRIN2-like/GPRIN3"/>
</dbReference>
<reference evidence="5" key="2">
    <citation type="submission" date="2025-08" db="UniProtKB">
        <authorList>
            <consortium name="Ensembl"/>
        </authorList>
    </citation>
    <scope>IDENTIFICATION</scope>
</reference>
<dbReference type="Ensembl" id="ENSACAT00000014942.4">
    <property type="protein sequence ID" value="ENSACAP00000021599.3"/>
    <property type="gene ID" value="ENSACAG00000014929.4"/>
</dbReference>
<feature type="compositionally biased region" description="Low complexity" evidence="2">
    <location>
        <begin position="93"/>
        <end position="104"/>
    </location>
</feature>
<accession>H9GVX5</accession>
<dbReference type="Bgee" id="ENSACAG00000014929">
    <property type="expression patterns" value="Expressed in brain and 3 other cell types or tissues"/>
</dbReference>